<evidence type="ECO:0000313" key="1">
    <source>
        <dbReference type="EMBL" id="EPS37020.1"/>
    </source>
</evidence>
<name>S8A205_DACHA</name>
<dbReference type="Proteomes" id="UP000015100">
    <property type="component" value="Unassembled WGS sequence"/>
</dbReference>
<reference evidence="1 2" key="1">
    <citation type="journal article" date="2013" name="PLoS Genet.">
        <title>Genomic mechanisms accounting for the adaptation to parasitism in nematode-trapping fungi.</title>
        <authorList>
            <person name="Meerupati T."/>
            <person name="Andersson K.M."/>
            <person name="Friman E."/>
            <person name="Kumar D."/>
            <person name="Tunlid A."/>
            <person name="Ahren D."/>
        </authorList>
    </citation>
    <scope>NUCLEOTIDE SEQUENCE [LARGE SCALE GENOMIC DNA]</scope>
    <source>
        <strain evidence="1 2">CBS 200.50</strain>
    </source>
</reference>
<sequence length="517" mass="54522">MVATKFISAQAGLVFLASTVSGLIIDLIPLPQTTSTQILRLCRPLNGQNPIAINPQKEACPNGGANFWLWDYNMTPNAKGTLNTLINLKGLDTPTKSSTYLLNEAGYNTRFSFGITQQGLRAQPSEFRIKRNGVYQSINVNNKLAIDDILEFYGPVAATAPDTTIRLQTQSKAPAYLIRQLSTSPSPQSISTAQYPIVTLRIASLGNQEIIAQKQSLWQKGTSFLSGVGNKLQSAYNLATPYLSNAYDSATNYLAQQGGKLYDAAGNAINTGLNAAGAKLGQLYDAAGNAINNGVNSATAWAGDQLTAAGNGISNGISNALSPLTNKVQELYDSAGNRINQFVGAAGNAITQLPNSAYKALYNAGNWVNGQVNNAANAAGNWVGQNVTPYLNQAGNALNSAVDYVTPSLANAGQWVGDQAASVYGTLAGQPQQQQQVIPQETEMVPLVSGQPLQGMPQQVQQGVGMAAQQGQPVVARGVDVGISAAGMEGVPPSGSDIGDESWTDLSASQFFRFRRV</sequence>
<comment type="caution">
    <text evidence="1">The sequence shown here is derived from an EMBL/GenBank/DDBJ whole genome shotgun (WGS) entry which is preliminary data.</text>
</comment>
<dbReference type="STRING" id="1284197.S8A205"/>
<gene>
    <name evidence="1" type="ORF">H072_9402</name>
</gene>
<keyword evidence="2" id="KW-1185">Reference proteome</keyword>
<reference evidence="2" key="2">
    <citation type="submission" date="2013-04" db="EMBL/GenBank/DDBJ databases">
        <title>Genomic mechanisms accounting for the adaptation to parasitism in nematode-trapping fungi.</title>
        <authorList>
            <person name="Ahren D.G."/>
        </authorList>
    </citation>
    <scope>NUCLEOTIDE SEQUENCE [LARGE SCALE GENOMIC DNA]</scope>
    <source>
        <strain evidence="2">CBS 200.50</strain>
    </source>
</reference>
<dbReference type="HOGENOM" id="CLU_509928_0_0_1"/>
<dbReference type="AlphaFoldDB" id="S8A205"/>
<protein>
    <submittedName>
        <fullName evidence="1">Uncharacterized protein</fullName>
    </submittedName>
</protein>
<dbReference type="OMA" id="QPSEFRI"/>
<proteinExistence type="predicted"/>
<dbReference type="EMBL" id="AQGS01000803">
    <property type="protein sequence ID" value="EPS37020.1"/>
    <property type="molecule type" value="Genomic_DNA"/>
</dbReference>
<accession>S8A205</accession>
<evidence type="ECO:0000313" key="2">
    <source>
        <dbReference type="Proteomes" id="UP000015100"/>
    </source>
</evidence>
<dbReference type="OrthoDB" id="5316319at2759"/>
<organism evidence="1 2">
    <name type="scientific">Dactylellina haptotyla (strain CBS 200.50)</name>
    <name type="common">Nematode-trapping fungus</name>
    <name type="synonym">Monacrosporium haptotylum</name>
    <dbReference type="NCBI Taxonomy" id="1284197"/>
    <lineage>
        <taxon>Eukaryota</taxon>
        <taxon>Fungi</taxon>
        <taxon>Dikarya</taxon>
        <taxon>Ascomycota</taxon>
        <taxon>Pezizomycotina</taxon>
        <taxon>Orbiliomycetes</taxon>
        <taxon>Orbiliales</taxon>
        <taxon>Orbiliaceae</taxon>
        <taxon>Dactylellina</taxon>
    </lineage>
</organism>